<keyword evidence="1" id="KW-1133">Transmembrane helix</keyword>
<dbReference type="AlphaFoldDB" id="A0A7H8V693"/>
<protein>
    <submittedName>
        <fullName evidence="2">Bacteriocin</fullName>
    </submittedName>
</protein>
<dbReference type="GO" id="GO:0042742">
    <property type="term" value="P:defense response to bacterium"/>
    <property type="evidence" value="ECO:0007669"/>
    <property type="project" value="InterPro"/>
</dbReference>
<dbReference type="Proteomes" id="UP000509410">
    <property type="component" value="Chromosome"/>
</dbReference>
<reference evidence="2 3" key="1">
    <citation type="submission" date="2019-05" db="EMBL/GenBank/DDBJ databases">
        <title>The organization of the Streptococcus sanguinis genomes.</title>
        <authorList>
            <person name="Wu C.H."/>
            <person name="Chen Y.Y.M."/>
            <person name="Wang H.Y."/>
        </authorList>
    </citation>
    <scope>NUCLEOTIDE SEQUENCE [LARGE SCALE GENOMIC DNA]</scope>
    <source>
        <strain evidence="2 3">CGMH010</strain>
    </source>
</reference>
<dbReference type="NCBIfam" id="TIGR01847">
    <property type="entry name" value="bacteriocin_sig"/>
    <property type="match status" value="1"/>
</dbReference>
<proteinExistence type="predicted"/>
<organism evidence="2 3">
    <name type="scientific">Streptococcus sanguinis</name>
    <dbReference type="NCBI Taxonomy" id="1305"/>
    <lineage>
        <taxon>Bacteria</taxon>
        <taxon>Bacillati</taxon>
        <taxon>Bacillota</taxon>
        <taxon>Bacilli</taxon>
        <taxon>Lactobacillales</taxon>
        <taxon>Streptococcaceae</taxon>
        <taxon>Streptococcus</taxon>
    </lineage>
</organism>
<sequence length="71" mass="7323">MKVYKEIHELSMNELSKVSGGGKREGDLFLSGVSGAAEGVLLCSQSGAFVMPATYLLCAAGGAAIGMMFPH</sequence>
<evidence type="ECO:0000313" key="3">
    <source>
        <dbReference type="Proteomes" id="UP000509410"/>
    </source>
</evidence>
<accession>A0A7H8V693</accession>
<evidence type="ECO:0000313" key="2">
    <source>
        <dbReference type="EMBL" id="QLB52046.1"/>
    </source>
</evidence>
<name>A0A7H8V693_STRSA</name>
<feature type="transmembrane region" description="Helical" evidence="1">
    <location>
        <begin position="49"/>
        <end position="69"/>
    </location>
</feature>
<keyword evidence="1" id="KW-0472">Membrane</keyword>
<keyword evidence="1" id="KW-0812">Transmembrane</keyword>
<gene>
    <name evidence="2" type="ORF">FFV08_04940</name>
</gene>
<evidence type="ECO:0000256" key="1">
    <source>
        <dbReference type="SAM" id="Phobius"/>
    </source>
</evidence>
<dbReference type="EMBL" id="CP040556">
    <property type="protein sequence ID" value="QLB52046.1"/>
    <property type="molecule type" value="Genomic_DNA"/>
</dbReference>
<dbReference type="InterPro" id="IPR010133">
    <property type="entry name" value="Bacteriocin_signal_seq"/>
</dbReference>